<dbReference type="EMBL" id="BAABRL010000001">
    <property type="protein sequence ID" value="GAA5494119.1"/>
    <property type="molecule type" value="Genomic_DNA"/>
</dbReference>
<proteinExistence type="predicted"/>
<keyword evidence="2" id="KW-1185">Reference proteome</keyword>
<evidence type="ECO:0000313" key="1">
    <source>
        <dbReference type="EMBL" id="GAA5494119.1"/>
    </source>
</evidence>
<dbReference type="RefSeq" id="WP_346187146.1">
    <property type="nucleotide sequence ID" value="NZ_BAABRL010000001.1"/>
</dbReference>
<protein>
    <submittedName>
        <fullName evidence="1">Uncharacterized protein</fullName>
    </submittedName>
</protein>
<comment type="caution">
    <text evidence="1">The sequence shown here is derived from an EMBL/GenBank/DDBJ whole genome shotgun (WGS) entry which is preliminary data.</text>
</comment>
<organism evidence="1 2">
    <name type="scientific">Rubritalea halochordaticola</name>
    <dbReference type="NCBI Taxonomy" id="714537"/>
    <lineage>
        <taxon>Bacteria</taxon>
        <taxon>Pseudomonadati</taxon>
        <taxon>Verrucomicrobiota</taxon>
        <taxon>Verrucomicrobiia</taxon>
        <taxon>Verrucomicrobiales</taxon>
        <taxon>Rubritaleaceae</taxon>
        <taxon>Rubritalea</taxon>
    </lineage>
</organism>
<dbReference type="Proteomes" id="UP001424741">
    <property type="component" value="Unassembled WGS sequence"/>
</dbReference>
<evidence type="ECO:0000313" key="2">
    <source>
        <dbReference type="Proteomes" id="UP001424741"/>
    </source>
</evidence>
<gene>
    <name evidence="1" type="ORF">Rhal01_00276</name>
</gene>
<sequence>MDQNPDKIQYAMENTHVLREPDRRIDTFGVTKFKFTIISELMDSVGKIRVRSGEVEAQKPQIIKPAAYNNVELEGFDQKANEFLAWLKDKGLEPVFFQYGFSFRRTEANEEIITDHMANVKDKVLEAAHEKDDPMMAVIEGVDDAWEVGLLKFAIDIIGKSQEINKFDFKRRGLL</sequence>
<name>A0ABP9UXQ7_9BACT</name>
<accession>A0ABP9UXQ7</accession>
<reference evidence="1 2" key="1">
    <citation type="submission" date="2024-02" db="EMBL/GenBank/DDBJ databases">
        <title>Rubritalea halochordaticola NBRC 107102.</title>
        <authorList>
            <person name="Ichikawa N."/>
            <person name="Katano-Makiyama Y."/>
            <person name="Hidaka K."/>
        </authorList>
    </citation>
    <scope>NUCLEOTIDE SEQUENCE [LARGE SCALE GENOMIC DNA]</scope>
    <source>
        <strain evidence="1 2">NBRC 107102</strain>
    </source>
</reference>